<dbReference type="EMBL" id="JAFJZO010000032">
    <property type="protein sequence ID" value="KAG5496409.1"/>
    <property type="molecule type" value="Genomic_DNA"/>
</dbReference>
<feature type="compositionally biased region" description="Basic and acidic residues" evidence="1">
    <location>
        <begin position="309"/>
        <end position="332"/>
    </location>
</feature>
<gene>
    <name evidence="3" type="ORF">JKF63_02711</name>
</gene>
<feature type="transmembrane region" description="Helical" evidence="2">
    <location>
        <begin position="453"/>
        <end position="472"/>
    </location>
</feature>
<feature type="transmembrane region" description="Helical" evidence="2">
    <location>
        <begin position="478"/>
        <end position="497"/>
    </location>
</feature>
<keyword evidence="4" id="KW-1185">Reference proteome</keyword>
<protein>
    <recommendedName>
        <fullName evidence="5">Transmembrane protein</fullName>
    </recommendedName>
</protein>
<dbReference type="RefSeq" id="XP_067754892.1">
    <property type="nucleotide sequence ID" value="XM_067898735.1"/>
</dbReference>
<sequence>MSDNHEGSSRGLRRSPCGASTEHLRSSQESRASEASTGTNMSGGSGSTTSRSSGRAITFATADRGVISVALSDLSSALGIRRADVVSQRLMFQAHSAPSYRTGCSLLGGALGTSGGAGLCASSATATSPSAVTTESHHPSDSLSTTPPLTQRPGHYQRRQSTLRATQVDFDTSMLPARTGRQSHPPLLPPPPPPPLTSPSLPDGTPPPGGISTRCRALAAPSGVEAAFAGGVSLLLRRSSADAAPWQGQSTERRSPVEDEGVPELGDDSPLLSATVSSQEHRNRAACGPYSTPTSSARRSGDSAMRARPATDEKNERSQYQHHSVEEPDPPSRARSASSRRVHFSEDVIESVHVARPENEYMRLVVVYSRPWYAYVLLVLFGVLLGLSHASVMYLEEDQVGLKDRALSVTFVLFLVVGMGAAVLAAHLLLCWRPDSEEEQSFFEDAGQRERLPQLWSFGALFVSGSVAAIVFSRFISSTVAGFMAVSLACHLILEHLNRSDSGDTVTHWDALGCVTTSLGVVLMGLGGVLQEMVVHRHSPSVTLLSLLGWGLSVVISGVCWTFFVRQLRDMSQRVSQHFLLSTSLVVSTLTLGIGAYIMNMVLASDEANSGRGSGVDARASAAAKWNNVHVLWDGALLPCYRFFPDVVVLLGGGLCSLLCWYAYHAVSFYVDHAASAACMVLGAVLSTLPLIVARVLPIVWANATASAVLLWSLALTGIGVAVAEAGAAMVVWSGFRHRRETEIRIVLE</sequence>
<name>A0A836HP52_9TRYP</name>
<feature type="compositionally biased region" description="Acidic residues" evidence="1">
    <location>
        <begin position="258"/>
        <end position="267"/>
    </location>
</feature>
<evidence type="ECO:0008006" key="5">
    <source>
        <dbReference type="Google" id="ProtNLM"/>
    </source>
</evidence>
<evidence type="ECO:0000313" key="4">
    <source>
        <dbReference type="Proteomes" id="UP000674318"/>
    </source>
</evidence>
<accession>A0A836HP52</accession>
<proteinExistence type="predicted"/>
<feature type="compositionally biased region" description="Pro residues" evidence="1">
    <location>
        <begin position="186"/>
        <end position="197"/>
    </location>
</feature>
<feature type="transmembrane region" description="Helical" evidence="2">
    <location>
        <begin position="709"/>
        <end position="736"/>
    </location>
</feature>
<dbReference type="KEGG" id="phet:94288812"/>
<feature type="region of interest" description="Disordered" evidence="1">
    <location>
        <begin position="1"/>
        <end position="53"/>
    </location>
</feature>
<evidence type="ECO:0000256" key="2">
    <source>
        <dbReference type="SAM" id="Phobius"/>
    </source>
</evidence>
<dbReference type="AlphaFoldDB" id="A0A836HP52"/>
<dbReference type="OrthoDB" id="273743at2759"/>
<dbReference type="Proteomes" id="UP000674318">
    <property type="component" value="Chromosome 32"/>
</dbReference>
<feature type="transmembrane region" description="Helical" evidence="2">
    <location>
        <begin position="643"/>
        <end position="664"/>
    </location>
</feature>
<feature type="transmembrane region" description="Helical" evidence="2">
    <location>
        <begin position="372"/>
        <end position="395"/>
    </location>
</feature>
<keyword evidence="2" id="KW-1133">Transmembrane helix</keyword>
<feature type="region of interest" description="Disordered" evidence="1">
    <location>
        <begin position="130"/>
        <end position="213"/>
    </location>
</feature>
<feature type="transmembrane region" description="Helical" evidence="2">
    <location>
        <begin position="542"/>
        <end position="566"/>
    </location>
</feature>
<reference evidence="3 4" key="1">
    <citation type="submission" date="2021-02" db="EMBL/GenBank/DDBJ databases">
        <title>Porcisia hertigi Genome sequencing and assembly.</title>
        <authorList>
            <person name="Almutairi H."/>
            <person name="Gatherer D."/>
        </authorList>
    </citation>
    <scope>NUCLEOTIDE SEQUENCE [LARGE SCALE GENOMIC DNA]</scope>
    <source>
        <strain evidence="3 4">C119</strain>
    </source>
</reference>
<dbReference type="GeneID" id="94288812"/>
<comment type="caution">
    <text evidence="3">The sequence shown here is derived from an EMBL/GenBank/DDBJ whole genome shotgun (WGS) entry which is preliminary data.</text>
</comment>
<feature type="transmembrane region" description="Helical" evidence="2">
    <location>
        <begin position="676"/>
        <end position="697"/>
    </location>
</feature>
<feature type="transmembrane region" description="Helical" evidence="2">
    <location>
        <begin position="509"/>
        <end position="530"/>
    </location>
</feature>
<keyword evidence="2" id="KW-0472">Membrane</keyword>
<feature type="transmembrane region" description="Helical" evidence="2">
    <location>
        <begin position="407"/>
        <end position="432"/>
    </location>
</feature>
<feature type="region of interest" description="Disordered" evidence="1">
    <location>
        <begin position="242"/>
        <end position="340"/>
    </location>
</feature>
<keyword evidence="2" id="KW-0812">Transmembrane</keyword>
<evidence type="ECO:0000313" key="3">
    <source>
        <dbReference type="EMBL" id="KAG5496409.1"/>
    </source>
</evidence>
<evidence type="ECO:0000256" key="1">
    <source>
        <dbReference type="SAM" id="MobiDB-lite"/>
    </source>
</evidence>
<organism evidence="3 4">
    <name type="scientific">Porcisia hertigi</name>
    <dbReference type="NCBI Taxonomy" id="2761500"/>
    <lineage>
        <taxon>Eukaryota</taxon>
        <taxon>Discoba</taxon>
        <taxon>Euglenozoa</taxon>
        <taxon>Kinetoplastea</taxon>
        <taxon>Metakinetoplastina</taxon>
        <taxon>Trypanosomatida</taxon>
        <taxon>Trypanosomatidae</taxon>
        <taxon>Leishmaniinae</taxon>
        <taxon>Porcisia</taxon>
    </lineage>
</organism>
<feature type="transmembrane region" description="Helical" evidence="2">
    <location>
        <begin position="578"/>
        <end position="599"/>
    </location>
</feature>
<feature type="compositionally biased region" description="Basic and acidic residues" evidence="1">
    <location>
        <begin position="22"/>
        <end position="32"/>
    </location>
</feature>